<evidence type="ECO:0000313" key="3">
    <source>
        <dbReference type="Proteomes" id="UP000274358"/>
    </source>
</evidence>
<evidence type="ECO:0000259" key="1">
    <source>
        <dbReference type="Pfam" id="PF00144"/>
    </source>
</evidence>
<gene>
    <name evidence="2" type="ORF">EKH80_23060</name>
</gene>
<dbReference type="AlphaFoldDB" id="A0A3S0R0A1"/>
<dbReference type="Proteomes" id="UP000274358">
    <property type="component" value="Unassembled WGS sequence"/>
</dbReference>
<organism evidence="2 3">
    <name type="scientific">Dyella choica</name>
    <dbReference type="NCBI Taxonomy" id="1927959"/>
    <lineage>
        <taxon>Bacteria</taxon>
        <taxon>Pseudomonadati</taxon>
        <taxon>Pseudomonadota</taxon>
        <taxon>Gammaproteobacteria</taxon>
        <taxon>Lysobacterales</taxon>
        <taxon>Rhodanobacteraceae</taxon>
        <taxon>Dyella</taxon>
    </lineage>
</organism>
<accession>A0A3S0R0A1</accession>
<name>A0A3S0R0A1_9GAMM</name>
<keyword evidence="3" id="KW-1185">Reference proteome</keyword>
<dbReference type="Pfam" id="PF00144">
    <property type="entry name" value="Beta-lactamase"/>
    <property type="match status" value="1"/>
</dbReference>
<dbReference type="Gene3D" id="3.40.710.10">
    <property type="entry name" value="DD-peptidase/beta-lactamase superfamily"/>
    <property type="match status" value="1"/>
</dbReference>
<protein>
    <submittedName>
        <fullName evidence="2">Class A beta-lactamase-related serine hydrolase</fullName>
    </submittedName>
</protein>
<comment type="caution">
    <text evidence="2">The sequence shown here is derived from an EMBL/GenBank/DDBJ whole genome shotgun (WGS) entry which is preliminary data.</text>
</comment>
<dbReference type="InterPro" id="IPR050491">
    <property type="entry name" value="AmpC-like"/>
</dbReference>
<evidence type="ECO:0000313" key="2">
    <source>
        <dbReference type="EMBL" id="RUL69010.1"/>
    </source>
</evidence>
<sequence>MIARWTGMACLVGALAYPAFSHGTEQERHLTPAQTSQIDGDIQAFLKRFDVTGAAIAVIDRGHVVYTQAYGLRSRDGQLSVRTDTPFEIGSITKQFTAAAILQLQEAGKLSIDAPLATYLPDAPHAKEVTLRQLLSHTSGLQDYLSGPEPESEIDRLASHPISYRDLTARIQNLPLAFEPGSHWSYSNTGYLLLGRVIEVVSGESYRAYLQRHILSPLGMSHTFTYADAVQPTGTALGYRHVEGRRERSPDLHPGWTGAAGFLVSTLSDLERWDRGLASGRIVSIADYDAMKNETVTTGGQKTGYGLGLFVSKVFDQPRTGHTGGTQGFTAADEYFPQQQTRIIALTNSGDKTPEAGEAITNIVFTRLHPALVAKADEPAGHEPAGVNAMARSSFGELQAGTVYRSFTAKLGGRLVEGPGKKLMAQFAGYGNVSRAIFKGAEERDHQTWYRYVLIFSPGVRMDYCVRIDGDRVAGVSFG</sequence>
<reference evidence="2 3" key="1">
    <citation type="submission" date="2018-12" db="EMBL/GenBank/DDBJ databases">
        <title>Dyella dinghuensis sp. nov. DHOA06 and Dyella choica sp. nov. 4M-K27, isolated from forest soil.</title>
        <authorList>
            <person name="Qiu L.-H."/>
            <person name="Gao Z.-H."/>
        </authorList>
    </citation>
    <scope>NUCLEOTIDE SEQUENCE [LARGE SCALE GENOMIC DNA]</scope>
    <source>
        <strain evidence="2 3">4M-K27</strain>
    </source>
</reference>
<dbReference type="PANTHER" id="PTHR46825">
    <property type="entry name" value="D-ALANYL-D-ALANINE-CARBOXYPEPTIDASE/ENDOPEPTIDASE AMPH"/>
    <property type="match status" value="1"/>
</dbReference>
<feature type="domain" description="Beta-lactamase-related" evidence="1">
    <location>
        <begin position="41"/>
        <end position="363"/>
    </location>
</feature>
<dbReference type="PANTHER" id="PTHR46825:SF9">
    <property type="entry name" value="BETA-LACTAMASE-RELATED DOMAIN-CONTAINING PROTEIN"/>
    <property type="match status" value="1"/>
</dbReference>
<dbReference type="SUPFAM" id="SSF56601">
    <property type="entry name" value="beta-lactamase/transpeptidase-like"/>
    <property type="match status" value="1"/>
</dbReference>
<dbReference type="InterPro" id="IPR001466">
    <property type="entry name" value="Beta-lactam-related"/>
</dbReference>
<dbReference type="InterPro" id="IPR012338">
    <property type="entry name" value="Beta-lactam/transpept-like"/>
</dbReference>
<dbReference type="GO" id="GO:0016787">
    <property type="term" value="F:hydrolase activity"/>
    <property type="evidence" value="ECO:0007669"/>
    <property type="project" value="UniProtKB-KW"/>
</dbReference>
<keyword evidence="2" id="KW-0378">Hydrolase</keyword>
<proteinExistence type="predicted"/>
<dbReference type="EMBL" id="RYYV01000040">
    <property type="protein sequence ID" value="RUL69010.1"/>
    <property type="molecule type" value="Genomic_DNA"/>
</dbReference>